<accession>B0DUU9</accession>
<dbReference type="Proteomes" id="UP000001194">
    <property type="component" value="Unassembled WGS sequence"/>
</dbReference>
<name>B0DUU9_LACBS</name>
<reference evidence="1 2" key="1">
    <citation type="journal article" date="2008" name="Nature">
        <title>The genome of Laccaria bicolor provides insights into mycorrhizal symbiosis.</title>
        <authorList>
            <person name="Martin F."/>
            <person name="Aerts A."/>
            <person name="Ahren D."/>
            <person name="Brun A."/>
            <person name="Danchin E.G.J."/>
            <person name="Duchaussoy F."/>
            <person name="Gibon J."/>
            <person name="Kohler A."/>
            <person name="Lindquist E."/>
            <person name="Pereda V."/>
            <person name="Salamov A."/>
            <person name="Shapiro H.J."/>
            <person name="Wuyts J."/>
            <person name="Blaudez D."/>
            <person name="Buee M."/>
            <person name="Brokstein P."/>
            <person name="Canbaeck B."/>
            <person name="Cohen D."/>
            <person name="Courty P.E."/>
            <person name="Coutinho P.M."/>
            <person name="Delaruelle C."/>
            <person name="Detter J.C."/>
            <person name="Deveau A."/>
            <person name="DiFazio S."/>
            <person name="Duplessis S."/>
            <person name="Fraissinet-Tachet L."/>
            <person name="Lucic E."/>
            <person name="Frey-Klett P."/>
            <person name="Fourrey C."/>
            <person name="Feussner I."/>
            <person name="Gay G."/>
            <person name="Grimwood J."/>
            <person name="Hoegger P.J."/>
            <person name="Jain P."/>
            <person name="Kilaru S."/>
            <person name="Labbe J."/>
            <person name="Lin Y.C."/>
            <person name="Legue V."/>
            <person name="Le Tacon F."/>
            <person name="Marmeisse R."/>
            <person name="Melayah D."/>
            <person name="Montanini B."/>
            <person name="Muratet M."/>
            <person name="Nehls U."/>
            <person name="Niculita-Hirzel H."/>
            <person name="Oudot-Le Secq M.P."/>
            <person name="Peter M."/>
            <person name="Quesneville H."/>
            <person name="Rajashekar B."/>
            <person name="Reich M."/>
            <person name="Rouhier N."/>
            <person name="Schmutz J."/>
            <person name="Yin T."/>
            <person name="Chalot M."/>
            <person name="Henrissat B."/>
            <person name="Kuees U."/>
            <person name="Lucas S."/>
            <person name="Van de Peer Y."/>
            <person name="Podila G.K."/>
            <person name="Polle A."/>
            <person name="Pukkila P.J."/>
            <person name="Richardson P.M."/>
            <person name="Rouze P."/>
            <person name="Sanders I.R."/>
            <person name="Stajich J.E."/>
            <person name="Tunlid A."/>
            <person name="Tuskan G."/>
            <person name="Grigoriev I.V."/>
        </authorList>
    </citation>
    <scope>NUCLEOTIDE SEQUENCE [LARGE SCALE GENOMIC DNA]</scope>
    <source>
        <strain evidence="2">S238N-H82 / ATCC MYA-4686</strain>
    </source>
</reference>
<dbReference type="GeneID" id="6083291"/>
<sequence>MLSTDSREDVPISINPDSLIGSDFIKHQDRVKNITLGSNHIHHALERCYNVCFDLDNGWYCIGRDNGRHNGSCAQCGAAWFKIAWIPFFLRQSNPYKPIDMLNTSTCDSVHKSLVVIESPCLPKQAACLIKPLQSVKVDMLVTDFFQSLISSKFLTVLAAIASNEGGSGFHELRTDTLHGAIARQEGLAYTLGKLTSLNRFLPLIFLNLCVAVNCIASCGCMTEAEISHTLKASQRTLLCRNISQAWQRQVANEMCPSAAPTSQKETPSQDQLKLHKSRNRLTAANGYTIVRKTCGQQF</sequence>
<dbReference type="EMBL" id="DS547137">
    <property type="protein sequence ID" value="EDR01607.1"/>
    <property type="molecule type" value="Genomic_DNA"/>
</dbReference>
<keyword evidence="2" id="KW-1185">Reference proteome</keyword>
<proteinExistence type="predicted"/>
<gene>
    <name evidence="1" type="ORF">LACBIDRAFT_333094</name>
</gene>
<organism evidence="2">
    <name type="scientific">Laccaria bicolor (strain S238N-H82 / ATCC MYA-4686)</name>
    <name type="common">Bicoloured deceiver</name>
    <name type="synonym">Laccaria laccata var. bicolor</name>
    <dbReference type="NCBI Taxonomy" id="486041"/>
    <lineage>
        <taxon>Eukaryota</taxon>
        <taxon>Fungi</taxon>
        <taxon>Dikarya</taxon>
        <taxon>Basidiomycota</taxon>
        <taxon>Agaricomycotina</taxon>
        <taxon>Agaricomycetes</taxon>
        <taxon>Agaricomycetidae</taxon>
        <taxon>Agaricales</taxon>
        <taxon>Agaricineae</taxon>
        <taxon>Hydnangiaceae</taxon>
        <taxon>Laccaria</taxon>
    </lineage>
</organism>
<evidence type="ECO:0000313" key="1">
    <source>
        <dbReference type="EMBL" id="EDR01607.1"/>
    </source>
</evidence>
<dbReference type="HOGENOM" id="CLU_930876_0_0_1"/>
<evidence type="ECO:0000313" key="2">
    <source>
        <dbReference type="Proteomes" id="UP000001194"/>
    </source>
</evidence>
<dbReference type="KEGG" id="lbc:LACBIDRAFT_333094"/>
<dbReference type="RefSeq" id="XP_001887683.1">
    <property type="nucleotide sequence ID" value="XM_001887648.1"/>
</dbReference>
<dbReference type="AlphaFoldDB" id="B0DUU9"/>
<dbReference type="InParanoid" id="B0DUU9"/>
<protein>
    <submittedName>
        <fullName evidence="1">Predicted protein</fullName>
    </submittedName>
</protein>